<comment type="caution">
    <text evidence="1">The sequence shown here is derived from an EMBL/GenBank/DDBJ whole genome shotgun (WGS) entry which is preliminary data.</text>
</comment>
<dbReference type="EMBL" id="PYHS01000028">
    <property type="protein sequence ID" value="PSR58057.1"/>
    <property type="molecule type" value="Genomic_DNA"/>
</dbReference>
<dbReference type="RefSeq" id="WP_063030480.1">
    <property type="nucleotide sequence ID" value="NZ_PYHS01000028.1"/>
</dbReference>
<sequence length="71" mass="6950">MTASDESTALAAAIATDVQVLVARIATLKADVDALSILAQGVAVAVDAARPIPTAGNLGALVRVGPAPEAE</sequence>
<accession>A0A2T2YRC0</accession>
<evidence type="ECO:0000313" key="1">
    <source>
        <dbReference type="EMBL" id="PSR58057.1"/>
    </source>
</evidence>
<proteinExistence type="predicted"/>
<organism evidence="1 2">
    <name type="scientific">Nocardia nova</name>
    <dbReference type="NCBI Taxonomy" id="37330"/>
    <lineage>
        <taxon>Bacteria</taxon>
        <taxon>Bacillati</taxon>
        <taxon>Actinomycetota</taxon>
        <taxon>Actinomycetes</taxon>
        <taxon>Mycobacteriales</taxon>
        <taxon>Nocardiaceae</taxon>
        <taxon>Nocardia</taxon>
    </lineage>
</organism>
<dbReference type="AlphaFoldDB" id="A0A2T2YRC0"/>
<protein>
    <submittedName>
        <fullName evidence="1">Uncharacterized protein</fullName>
    </submittedName>
</protein>
<gene>
    <name evidence="1" type="ORF">C8259_32125</name>
</gene>
<evidence type="ECO:0000313" key="2">
    <source>
        <dbReference type="Proteomes" id="UP000241647"/>
    </source>
</evidence>
<dbReference type="Proteomes" id="UP000241647">
    <property type="component" value="Unassembled WGS sequence"/>
</dbReference>
<reference evidence="1 2" key="1">
    <citation type="submission" date="2018-02" db="EMBL/GenBank/DDBJ databases">
        <title>8 Nocardia nova and 1 Nocardia cyriacigeorgica strain used for evolution to TMP-SMX.</title>
        <authorList>
            <person name="Mehta H."/>
            <person name="Weng J."/>
            <person name="Shamoo Y."/>
        </authorList>
    </citation>
    <scope>NUCLEOTIDE SEQUENCE [LARGE SCALE GENOMIC DNA]</scope>
    <source>
        <strain evidence="1 2">ATCC 33727</strain>
    </source>
</reference>
<name>A0A2T2YRC0_9NOCA</name>